<name>A0A2J6Q653_9HELO</name>
<dbReference type="PANTHER" id="PTHR10655:SF63">
    <property type="entry name" value="PHOSPHOLIPASE_CARBOXYLESTERASE_THIOESTERASE DOMAIN-CONTAINING PROTEIN"/>
    <property type="match status" value="1"/>
</dbReference>
<feature type="region of interest" description="Disordered" evidence="2">
    <location>
        <begin position="1"/>
        <end position="31"/>
    </location>
</feature>
<protein>
    <submittedName>
        <fullName evidence="4">Alpha/beta-hydrolase</fullName>
    </submittedName>
</protein>
<dbReference type="SUPFAM" id="SSF53474">
    <property type="entry name" value="alpha/beta-Hydrolases"/>
    <property type="match status" value="1"/>
</dbReference>
<dbReference type="OrthoDB" id="2418081at2759"/>
<proteinExistence type="inferred from homology"/>
<feature type="compositionally biased region" description="Polar residues" evidence="2">
    <location>
        <begin position="1"/>
        <end position="15"/>
    </location>
</feature>
<dbReference type="GO" id="GO:0052689">
    <property type="term" value="F:carboxylic ester hydrolase activity"/>
    <property type="evidence" value="ECO:0007669"/>
    <property type="project" value="TreeGrafter"/>
</dbReference>
<comment type="similarity">
    <text evidence="1">Belongs to the AB hydrolase superfamily. AB hydrolase 2 family.</text>
</comment>
<organism evidence="4 5">
    <name type="scientific">Hyaloscypha hepaticicola</name>
    <dbReference type="NCBI Taxonomy" id="2082293"/>
    <lineage>
        <taxon>Eukaryota</taxon>
        <taxon>Fungi</taxon>
        <taxon>Dikarya</taxon>
        <taxon>Ascomycota</taxon>
        <taxon>Pezizomycotina</taxon>
        <taxon>Leotiomycetes</taxon>
        <taxon>Helotiales</taxon>
        <taxon>Hyaloscyphaceae</taxon>
        <taxon>Hyaloscypha</taxon>
    </lineage>
</organism>
<dbReference type="Gene3D" id="3.40.50.1820">
    <property type="entry name" value="alpha/beta hydrolase"/>
    <property type="match status" value="1"/>
</dbReference>
<dbReference type="EMBL" id="KZ613480">
    <property type="protein sequence ID" value="PMD21765.1"/>
    <property type="molecule type" value="Genomic_DNA"/>
</dbReference>
<evidence type="ECO:0000313" key="4">
    <source>
        <dbReference type="EMBL" id="PMD21765.1"/>
    </source>
</evidence>
<sequence length="343" mass="38320">MVTTSNTNDASTMDTISDEDLPTPSDSTTIVAPRTNKHTHTVIFLHGREDCGTWFAQDFFDPRSSDGRTLAEIFPSIRLVFPTAKRQFSARYNHEFENSSFKDAFKSENFDIISQWFDIWDVRDPEDRKELMLPGLQESIRQITDTIIEEAQIIPLERMILGRISQGCATAILALLSSEMHLGGFIGWCGFLPFQRSIEALNTRIIGNKHELSGGVQGILGLNQGDPDLESGNPNSEDSKIEARVGTTYTVKDAEINQKEIFTSGSPIPPQAAINTPIFLAHSEDDDVVPCKLGDDLCQTVKHLGFNVTWKKYKDGMPQIHPDHGVDDMSLFIQRALNIYTAN</sequence>
<dbReference type="Pfam" id="PF02230">
    <property type="entry name" value="Abhydrolase_2"/>
    <property type="match status" value="1"/>
</dbReference>
<dbReference type="InterPro" id="IPR050565">
    <property type="entry name" value="LYPA1-2/EST-like"/>
</dbReference>
<keyword evidence="4" id="KW-0378">Hydrolase</keyword>
<evidence type="ECO:0000256" key="2">
    <source>
        <dbReference type="SAM" id="MobiDB-lite"/>
    </source>
</evidence>
<dbReference type="GO" id="GO:0008474">
    <property type="term" value="F:palmitoyl-(protein) hydrolase activity"/>
    <property type="evidence" value="ECO:0007669"/>
    <property type="project" value="TreeGrafter"/>
</dbReference>
<evidence type="ECO:0000256" key="1">
    <source>
        <dbReference type="ARBA" id="ARBA00006499"/>
    </source>
</evidence>
<dbReference type="GO" id="GO:0005737">
    <property type="term" value="C:cytoplasm"/>
    <property type="evidence" value="ECO:0007669"/>
    <property type="project" value="TreeGrafter"/>
</dbReference>
<gene>
    <name evidence="4" type="ORF">NA56DRAFT_688927</name>
</gene>
<evidence type="ECO:0000313" key="5">
    <source>
        <dbReference type="Proteomes" id="UP000235672"/>
    </source>
</evidence>
<keyword evidence="5" id="KW-1185">Reference proteome</keyword>
<dbReference type="InterPro" id="IPR029058">
    <property type="entry name" value="AB_hydrolase_fold"/>
</dbReference>
<evidence type="ECO:0000259" key="3">
    <source>
        <dbReference type="Pfam" id="PF02230"/>
    </source>
</evidence>
<dbReference type="Proteomes" id="UP000235672">
    <property type="component" value="Unassembled WGS sequence"/>
</dbReference>
<dbReference type="InterPro" id="IPR003140">
    <property type="entry name" value="PLipase/COase/thioEstase"/>
</dbReference>
<dbReference type="STRING" id="1745343.A0A2J6Q653"/>
<reference evidence="4 5" key="1">
    <citation type="submission" date="2016-05" db="EMBL/GenBank/DDBJ databases">
        <title>A degradative enzymes factory behind the ericoid mycorrhizal symbiosis.</title>
        <authorList>
            <consortium name="DOE Joint Genome Institute"/>
            <person name="Martino E."/>
            <person name="Morin E."/>
            <person name="Grelet G."/>
            <person name="Kuo A."/>
            <person name="Kohler A."/>
            <person name="Daghino S."/>
            <person name="Barry K."/>
            <person name="Choi C."/>
            <person name="Cichocki N."/>
            <person name="Clum A."/>
            <person name="Copeland A."/>
            <person name="Hainaut M."/>
            <person name="Haridas S."/>
            <person name="Labutti K."/>
            <person name="Lindquist E."/>
            <person name="Lipzen A."/>
            <person name="Khouja H.-R."/>
            <person name="Murat C."/>
            <person name="Ohm R."/>
            <person name="Olson A."/>
            <person name="Spatafora J."/>
            <person name="Veneault-Fourrey C."/>
            <person name="Henrissat B."/>
            <person name="Grigoriev I."/>
            <person name="Martin F."/>
            <person name="Perotto S."/>
        </authorList>
    </citation>
    <scope>NUCLEOTIDE SEQUENCE [LARGE SCALE GENOMIC DNA]</scope>
    <source>
        <strain evidence="4 5">UAMH 7357</strain>
    </source>
</reference>
<feature type="domain" description="Phospholipase/carboxylesterase/thioesterase" evidence="3">
    <location>
        <begin position="114"/>
        <end position="200"/>
    </location>
</feature>
<dbReference type="AlphaFoldDB" id="A0A2J6Q653"/>
<accession>A0A2J6Q653</accession>
<dbReference type="PANTHER" id="PTHR10655">
    <property type="entry name" value="LYSOPHOSPHOLIPASE-RELATED"/>
    <property type="match status" value="1"/>
</dbReference>